<dbReference type="InterPro" id="IPR046953">
    <property type="entry name" value="Spore_GerAC-like_C"/>
</dbReference>
<keyword evidence="3" id="KW-0309">Germination</keyword>
<reference evidence="11 12" key="1">
    <citation type="submission" date="2022-04" db="EMBL/GenBank/DDBJ databases">
        <title>Halobacillus sp. isolated from saltern.</title>
        <authorList>
            <person name="Won M."/>
            <person name="Lee C.-M."/>
            <person name="Woen H.-Y."/>
            <person name="Kwon S.-W."/>
        </authorList>
    </citation>
    <scope>NUCLEOTIDE SEQUENCE [LARGE SCALE GENOMIC DNA]</scope>
    <source>
        <strain evidence="11 12">SSTM10-2</strain>
    </source>
</reference>
<evidence type="ECO:0000313" key="12">
    <source>
        <dbReference type="Proteomes" id="UP000831880"/>
    </source>
</evidence>
<protein>
    <submittedName>
        <fullName evidence="11">Ger(X)C family spore germination protein</fullName>
    </submittedName>
</protein>
<comment type="similarity">
    <text evidence="2">Belongs to the GerABKC lipoprotein family.</text>
</comment>
<dbReference type="Pfam" id="PF25198">
    <property type="entry name" value="Spore_GerAC_N"/>
    <property type="match status" value="1"/>
</dbReference>
<dbReference type="Pfam" id="PF05504">
    <property type="entry name" value="Spore_GerAC"/>
    <property type="match status" value="1"/>
</dbReference>
<keyword evidence="6" id="KW-0564">Palmitate</keyword>
<evidence type="ECO:0000259" key="9">
    <source>
        <dbReference type="Pfam" id="PF05504"/>
    </source>
</evidence>
<evidence type="ECO:0000259" key="10">
    <source>
        <dbReference type="Pfam" id="PF25198"/>
    </source>
</evidence>
<feature type="domain" description="Spore germination GerAC-like C-terminal" evidence="9">
    <location>
        <begin position="124"/>
        <end position="278"/>
    </location>
</feature>
<dbReference type="RefSeq" id="WP_244752971.1">
    <property type="nucleotide sequence ID" value="NZ_CP095074.1"/>
</dbReference>
<feature type="coiled-coil region" evidence="8">
    <location>
        <begin position="202"/>
        <end position="237"/>
    </location>
</feature>
<name>A0ABY4GYV3_9BACI</name>
<evidence type="ECO:0000256" key="1">
    <source>
        <dbReference type="ARBA" id="ARBA00004635"/>
    </source>
</evidence>
<gene>
    <name evidence="11" type="ORF">MUO14_23875</name>
</gene>
<sequence>MIYENLAQLNTEASGELFNGKLEVVLFNEELARRGLAKYTDYLSREPNIGAKLQLAIVEGSTLEFMKIIKERKKESGVFITDLLDHMGNLPTTNLKEFGFHYLNQTSDAYLPMLKLKNDKAKVSGIAFFKEDKYVYRISLKEGLIFKMLTEDVGEGEYMLKTDEFNAAIQNVSSSRKYEVDKSGEDIKISVVFEGVIKEYTGNNLANNMDQVTEQLKEKLEQKANELVKRFQEENIDPIGLGEQVRSRQREFRYKQWEESYPSINITVEVEPVLTQTGVKK</sequence>
<proteinExistence type="inferred from homology"/>
<dbReference type="PANTHER" id="PTHR35789">
    <property type="entry name" value="SPORE GERMINATION PROTEIN B3"/>
    <property type="match status" value="1"/>
</dbReference>
<evidence type="ECO:0000256" key="5">
    <source>
        <dbReference type="ARBA" id="ARBA00023136"/>
    </source>
</evidence>
<evidence type="ECO:0000256" key="3">
    <source>
        <dbReference type="ARBA" id="ARBA00022544"/>
    </source>
</evidence>
<dbReference type="InterPro" id="IPR038501">
    <property type="entry name" value="Spore_GerAC_C_sf"/>
</dbReference>
<dbReference type="Proteomes" id="UP000831880">
    <property type="component" value="Chromosome"/>
</dbReference>
<keyword evidence="5" id="KW-0472">Membrane</keyword>
<comment type="subcellular location">
    <subcellularLocation>
        <location evidence="1">Membrane</location>
        <topology evidence="1">Lipid-anchor</topology>
    </subcellularLocation>
</comment>
<dbReference type="InterPro" id="IPR057336">
    <property type="entry name" value="GerAC_N"/>
</dbReference>
<evidence type="ECO:0000256" key="8">
    <source>
        <dbReference type="SAM" id="Coils"/>
    </source>
</evidence>
<evidence type="ECO:0000256" key="6">
    <source>
        <dbReference type="ARBA" id="ARBA00023139"/>
    </source>
</evidence>
<keyword evidence="4" id="KW-0732">Signal</keyword>
<dbReference type="Gene3D" id="3.30.300.210">
    <property type="entry name" value="Nutrient germinant receptor protein C, domain 3"/>
    <property type="match status" value="1"/>
</dbReference>
<evidence type="ECO:0000256" key="7">
    <source>
        <dbReference type="ARBA" id="ARBA00023288"/>
    </source>
</evidence>
<evidence type="ECO:0000313" key="11">
    <source>
        <dbReference type="EMBL" id="UOQ93371.1"/>
    </source>
</evidence>
<feature type="domain" description="Spore germination protein N-terminal" evidence="10">
    <location>
        <begin position="2"/>
        <end position="116"/>
    </location>
</feature>
<evidence type="ECO:0000256" key="4">
    <source>
        <dbReference type="ARBA" id="ARBA00022729"/>
    </source>
</evidence>
<accession>A0ABY4GYV3</accession>
<keyword evidence="12" id="KW-1185">Reference proteome</keyword>
<dbReference type="InterPro" id="IPR008844">
    <property type="entry name" value="Spore_GerAC-like"/>
</dbReference>
<keyword evidence="7" id="KW-0449">Lipoprotein</keyword>
<evidence type="ECO:0000256" key="2">
    <source>
        <dbReference type="ARBA" id="ARBA00007886"/>
    </source>
</evidence>
<keyword evidence="8" id="KW-0175">Coiled coil</keyword>
<dbReference type="NCBIfam" id="TIGR02887">
    <property type="entry name" value="spore_ger_x_C"/>
    <property type="match status" value="1"/>
</dbReference>
<dbReference type="PANTHER" id="PTHR35789:SF1">
    <property type="entry name" value="SPORE GERMINATION PROTEIN B3"/>
    <property type="match status" value="1"/>
</dbReference>
<dbReference type="EMBL" id="CP095074">
    <property type="protein sequence ID" value="UOQ93371.1"/>
    <property type="molecule type" value="Genomic_DNA"/>
</dbReference>
<organism evidence="11 12">
    <name type="scientific">Halobacillus shinanisalinarum</name>
    <dbReference type="NCBI Taxonomy" id="2932258"/>
    <lineage>
        <taxon>Bacteria</taxon>
        <taxon>Bacillati</taxon>
        <taxon>Bacillota</taxon>
        <taxon>Bacilli</taxon>
        <taxon>Bacillales</taxon>
        <taxon>Bacillaceae</taxon>
        <taxon>Halobacillus</taxon>
    </lineage>
</organism>